<feature type="compositionally biased region" description="Polar residues" evidence="4">
    <location>
        <begin position="1263"/>
        <end position="1283"/>
    </location>
</feature>
<feature type="compositionally biased region" description="Acidic residues" evidence="4">
    <location>
        <begin position="1"/>
        <end position="67"/>
    </location>
</feature>
<feature type="compositionally biased region" description="Polar residues" evidence="4">
    <location>
        <begin position="1208"/>
        <end position="1235"/>
    </location>
</feature>
<dbReference type="GO" id="GO:0008017">
    <property type="term" value="F:microtubule binding"/>
    <property type="evidence" value="ECO:0007669"/>
    <property type="project" value="TreeGrafter"/>
</dbReference>
<feature type="region of interest" description="Disordered" evidence="4">
    <location>
        <begin position="3612"/>
        <end position="3664"/>
    </location>
</feature>
<feature type="region of interest" description="Disordered" evidence="4">
    <location>
        <begin position="3320"/>
        <end position="3341"/>
    </location>
</feature>
<evidence type="ECO:0000259" key="5">
    <source>
        <dbReference type="Pfam" id="PF15309"/>
    </source>
</evidence>
<dbReference type="GO" id="GO:0046599">
    <property type="term" value="P:regulation of centriole replication"/>
    <property type="evidence" value="ECO:0007669"/>
    <property type="project" value="TreeGrafter"/>
</dbReference>
<evidence type="ECO:0000256" key="1">
    <source>
        <dbReference type="ARBA" id="ARBA00004300"/>
    </source>
</evidence>
<dbReference type="Proteomes" id="UP000010552">
    <property type="component" value="Unassembled WGS sequence"/>
</dbReference>
<feature type="compositionally biased region" description="Polar residues" evidence="4">
    <location>
        <begin position="3639"/>
        <end position="3653"/>
    </location>
</feature>
<protein>
    <submittedName>
        <fullName evidence="6">Alstrom syndrome protein 1</fullName>
    </submittedName>
</protein>
<feature type="compositionally biased region" description="Basic and acidic residues" evidence="4">
    <location>
        <begin position="3889"/>
        <end position="3908"/>
    </location>
</feature>
<feature type="region of interest" description="Disordered" evidence="4">
    <location>
        <begin position="892"/>
        <end position="912"/>
    </location>
</feature>
<accession>L5L441</accession>
<feature type="region of interest" description="Disordered" evidence="4">
    <location>
        <begin position="2665"/>
        <end position="2685"/>
    </location>
</feature>
<feature type="region of interest" description="Disordered" evidence="4">
    <location>
        <begin position="1263"/>
        <end position="1286"/>
    </location>
</feature>
<dbReference type="InterPro" id="IPR040972">
    <property type="entry name" value="ALMS_repeat"/>
</dbReference>
<keyword evidence="7" id="KW-1185">Reference proteome</keyword>
<dbReference type="Pfam" id="PF15309">
    <property type="entry name" value="ALMS_motif"/>
    <property type="match status" value="1"/>
</dbReference>
<feature type="region of interest" description="Disordered" evidence="4">
    <location>
        <begin position="1546"/>
        <end position="1593"/>
    </location>
</feature>
<feature type="region of interest" description="Disordered" evidence="4">
    <location>
        <begin position="985"/>
        <end position="1007"/>
    </location>
</feature>
<dbReference type="GO" id="GO:0005814">
    <property type="term" value="C:centriole"/>
    <property type="evidence" value="ECO:0007669"/>
    <property type="project" value="TreeGrafter"/>
</dbReference>
<proteinExistence type="predicted"/>
<name>L5L441_PTEAL</name>
<dbReference type="STRING" id="9402.L5L441"/>
<feature type="region of interest" description="Disordered" evidence="4">
    <location>
        <begin position="1314"/>
        <end position="1431"/>
    </location>
</feature>
<dbReference type="InParanoid" id="L5L441"/>
<feature type="compositionally biased region" description="Polar residues" evidence="4">
    <location>
        <begin position="3040"/>
        <end position="3050"/>
    </location>
</feature>
<organism evidence="6 7">
    <name type="scientific">Pteropus alecto</name>
    <name type="common">Black flying fox</name>
    <dbReference type="NCBI Taxonomy" id="9402"/>
    <lineage>
        <taxon>Eukaryota</taxon>
        <taxon>Metazoa</taxon>
        <taxon>Chordata</taxon>
        <taxon>Craniata</taxon>
        <taxon>Vertebrata</taxon>
        <taxon>Euteleostomi</taxon>
        <taxon>Mammalia</taxon>
        <taxon>Eutheria</taxon>
        <taxon>Laurasiatheria</taxon>
        <taxon>Chiroptera</taxon>
        <taxon>Yinpterochiroptera</taxon>
        <taxon>Pteropodoidea</taxon>
        <taxon>Pteropodidae</taxon>
        <taxon>Pteropodinae</taxon>
        <taxon>Pteropus</taxon>
    </lineage>
</organism>
<evidence type="ECO:0000313" key="6">
    <source>
        <dbReference type="EMBL" id="ELK18382.1"/>
    </source>
</evidence>
<feature type="region of interest" description="Disordered" evidence="4">
    <location>
        <begin position="1"/>
        <end position="86"/>
    </location>
</feature>
<feature type="region of interest" description="Disordered" evidence="4">
    <location>
        <begin position="4139"/>
        <end position="4167"/>
    </location>
</feature>
<feature type="compositionally biased region" description="Basic and acidic residues" evidence="4">
    <location>
        <begin position="3051"/>
        <end position="3063"/>
    </location>
</feature>
<feature type="region of interest" description="Disordered" evidence="4">
    <location>
        <begin position="1992"/>
        <end position="2011"/>
    </location>
</feature>
<evidence type="ECO:0000256" key="3">
    <source>
        <dbReference type="ARBA" id="ARBA00023212"/>
    </source>
</evidence>
<evidence type="ECO:0000313" key="7">
    <source>
        <dbReference type="Proteomes" id="UP000010552"/>
    </source>
</evidence>
<evidence type="ECO:0000256" key="4">
    <source>
        <dbReference type="SAM" id="MobiDB-lite"/>
    </source>
</evidence>
<dbReference type="PANTHER" id="PTHR21553">
    <property type="entry name" value="ALMS1-RELATED"/>
    <property type="match status" value="1"/>
</dbReference>
<feature type="region of interest" description="Disordered" evidence="4">
    <location>
        <begin position="1202"/>
        <end position="1239"/>
    </location>
</feature>
<comment type="subcellular location">
    <subcellularLocation>
        <location evidence="1">Cytoplasm</location>
        <location evidence="1">Cytoskeleton</location>
        <location evidence="1">Microtubule organizing center</location>
        <location evidence="1">Centrosome</location>
    </subcellularLocation>
</comment>
<dbReference type="GO" id="GO:0005829">
    <property type="term" value="C:cytosol"/>
    <property type="evidence" value="ECO:0007669"/>
    <property type="project" value="TreeGrafter"/>
</dbReference>
<keyword evidence="2" id="KW-0963">Cytoplasm</keyword>
<gene>
    <name evidence="6" type="ORF">PAL_GLEAN10008512</name>
</gene>
<feature type="compositionally biased region" description="Low complexity" evidence="4">
    <location>
        <begin position="3259"/>
        <end position="3272"/>
    </location>
</feature>
<feature type="domain" description="ALMS motif" evidence="5">
    <location>
        <begin position="4264"/>
        <end position="4396"/>
    </location>
</feature>
<dbReference type="InterPro" id="IPR029299">
    <property type="entry name" value="ALMS_motif"/>
</dbReference>
<dbReference type="Pfam" id="PF18727">
    <property type="entry name" value="ALMS_repeat"/>
    <property type="match status" value="40"/>
</dbReference>
<feature type="region of interest" description="Disordered" evidence="4">
    <location>
        <begin position="3259"/>
        <end position="3280"/>
    </location>
</feature>
<dbReference type="FunCoup" id="L5L441">
    <property type="interactions" value="1938"/>
</dbReference>
<dbReference type="eggNOG" id="KOG4613">
    <property type="taxonomic scope" value="Eukaryota"/>
</dbReference>
<dbReference type="PANTHER" id="PTHR21553:SF22">
    <property type="entry name" value="CENTROSOME-ASSOCIATED PROTEIN ALMS1"/>
    <property type="match status" value="1"/>
</dbReference>
<feature type="region of interest" description="Disordered" evidence="4">
    <location>
        <begin position="3517"/>
        <end position="3548"/>
    </location>
</feature>
<evidence type="ECO:0000256" key="2">
    <source>
        <dbReference type="ARBA" id="ARBA00022490"/>
    </source>
</evidence>
<keyword evidence="3" id="KW-0206">Cytoskeleton</keyword>
<sequence>MEPEDLPWPGELEEEEEEDEEDEEEEVEKEEDEEKAEETETETETNLDEVEVVMVEDDDARELDADLTYESQPLESTDDEEDEEARAWLQAHPSGTLPLPPLPKHRYTDSKRIRSEKILLTGHVWKQSCQDNSRTQISDTNVVSLEDTTHLDSGDDQRTESWHFLPQEIDSSHTLDTTQTRFNVRKEGTEVTDSPSVEEGILTQSENQVKEPNRDLLCSPLLVIQDSFASPDLPLLTCLTQDQEFGPDSLFHESELDFAPLRGIPGKSEDTEWFSRPSEVSEALFQAASEVASDLEGLQGKAESDIFTLGDDTECCSLDENAVVCSKRVAELQREVCDQSDLTDECIELAGFENLLDDLDICDSSLQWQSDLHLPSKEESSFEELVGHSNMDINQSFSSALPPFVPHEPTREFEYHSSDLRMLRVSPEIMPETFIHLAEDNSKGGTTEITQSNLKPGITTIPGDSHIGSHLPLSPEDFPQFVVRSSVENTVGQHTDTLNQQILADGRVTEETPDVSAVPELADQKTGISAVLSSSYSRREKPSVFYPQALRNSNLTEEALRVLAVSGAADQKAGIYTIPPSSYLLGEKHNIFYQQALPDSHTEGALKVSAVLAPVDQKTEKTTVPSTSYSNREKPFVFSQQQLPGSHLTEQTLKVSGFAEPADQTTGIPTVPSTSYLHGEKPHVFYQQTESHFTEEALKVSASPGLADQKSGIPTVTSTSYSHREKPFIFSQQELPDSQLIEQSQQVSAAPVPTEQKTGISTVPSTSYSHGEKLHIFYQQVLTESHLTEQALKVPAALGSAEEKIGVPIVPSTPYSHSEKPSVFYQQESPDSHLTEQPQQISAVSGFTDQKTGVPTVPSTPYSRREKPSVFYQQESPDSHLTELPPQISGVSGFTDQKTDGIPTVTSAPYSHREKPSVFYQQELPDSHLTEQPQQISGVSAFADQKTGVPTITSTPYSHREKRSVFFHQELPHSHLSERALKVPAAPGSAEEKTGVPTVPSTPYSHREKPSVFYQQELPDSHLTEQSQQISAVSGFADQKTGIPTVTSYSHREKPSVFYQQELPDSHLTEQPQQISAVSGFADQKTSGIPTVTSYSHREKPSVFYQQELPDSHLTEQPQQISAVSGFADQKTSGIPTVTSYSHREKPSVFYQQELPDSHLTEQSQQISAVSGFADQKTGIPTVTSSPYSHREKRIVFYQQESPDSHLTEQPQQISAVSGFTDQKTGVPTVPSTPYSRREKPSVFYQQELPDSHLTELPQRISSVSGFTDQKTGAIPTVTSSPYSHREKPSVFYQQELPDSHLTEQPQQISAVSEFADQKIDRIPTVTSSPYSHREKSSVFYQQELPDSHLTEQPQQISAASEFADQKIDRIPTVTSSPYSHREKPSVFYQQELPDSHLTEQPQQISAASEFADQKIDRIPTVTSSPYSHREKPSVFYQQELPDSHLTEQPQQISAASEFADQKIDRIPTVTSSPYSHREKPSVFYQQELPDSHLTEQPQQISAVSGFTDQKTDGIPTVTSAPYSHRENPSVFYQQELPYSHLTEQALKVPSAPGSAEEKTGIPTVPSTPYSHREKPSVSYQQESPDSHLTEQPQQISAVSGFVDQKTGVPTVLSTPYSHREKRIVFYQQESPDNHLTEQPQQISAVSGFADQKTGVPTELSTLYSHREKRIVFYQQKSPDNHLTEQPQQISAVSGFADQKTEVPTELSTPYSHREKPIVFYQQESPDSHLTEQSQQVLTIPGFTELNTGILTGSSGSYSFEGKPHIFYRQALPDSHLTEESLKVSSAPIPGSHLLEEALKVSAVSGPADQKTGLLSELSSFYSPREKSSIFSQQELLHSYLTEETLKISSASGIGDQKTGVPTVPSSSYSLGGKPIIFYQQALPDRHLTEEALNVSASPGPADQKIGIPTITSPSYSLKEKPLIFYPQSLSDRQLTEEVQKVSAVPLPSDQKTRIPLVTSASYSNKEKPIIFYQQASPDSQPTVEALKVSTVPEPGDQNTRKPAVTSAAYSQREKPVISYQQKLPGSHLTEEAPKVSGIPGTADQKTGLPVVPSSFYSYREKPIISYQEELSDLTQTALKVLGISGPGNQKTRIPVVTSTSYSHGEKPVISYQQDLPDPNEDALNALVVPGPVDQKTGIRIVPPSSYSHREGSIFSYQKELPDITEETLEVSTVPGPADQKTAIQIIPSSSYSYKEKGSIFNQQKLPDTTEEALNVFVIPGPADQKTEILAGPSSSYSHKEKPKISTVIGPDDQKTPLLTVFHNSYSQRVKPSIFFKQHLPGRHHGEDILKISSVPEPTDVNSGIPVHLPSSYSHREKSNISYPQELPDKHLTEDVLKISAIPGSVDQTTVLPAATPSFISHREKPNTFSQWDLADRYLTENALKFSRGPGQSDQITGLSTVSPGAYYSHSEKHKLVSDHVQKLIDNLDSPNSSIISNNMSLNSQADGRIVINKPEPSGFDDVGSEEFQYTDNGSKTLKEIRTLLMEAENIALKRCNFPAPLVPFRDVSDISFIQSKKVVCFREPLKTDESNVDLPQRQPFTEESPSNKCIQKNISTQTNLKCQRGIENWEFISSTTVRNPLQEAESKAREGLDETLRHCKAVKSVMRSEPEGCSGTIGNKILIPMMTFIKSDSSSDASSCSWDSNSLESVSDVLLNLLPYASPRTSMTDSREEEGVSESDDGCGSSVDSLAAHVKNLLKCESSLNHAKQILRNAEEEECRVRARAWNLKFNMARDCGYSISELNEDDRRKVEEIKAKLFGHERTTDLSKGLQSPRGIGYKPEAVCSHIIIESHEKGCFRTLTAEQPQLDSHPCVFRSAAPLEMIRGRLSPSSWRTRHFNLSNSLDQSNPHFKVWNSSLEMIRGRRSPSSWRTRHFNLSNSLDQSNPHFKVWNSLRLQSHSPFQNFTADDFKISKGFQMPFREKMDPWLSELEPACVPPEEMDCHSSSQMLPPESMKKFTTSITFSSHRHSKCFSDSSVLKVGVTEGSQCTGASVGVFNSHFTEEQNLPRDLKQEISSPSSFKIISHSPDNAVTILAESSRQGQKLSVEQSHQEEQLLERPGSHSEPSPSTNINKFKEVHFSDNHTLISMGRPSSTLGVKEKSVTITPDLPSHIFLDQRELFEQCKTPYADHHVRKHHSPPPQNQDFVAPNLPCRIFLEKRELYEQSKAPHVDHQMRESHSPLPPGQDHLVLDLPSSIFLEQRQLFEQSKAPGVDHHMRKQYFPLPQDQDYVVENKEQHQPKSYISNINVEAKFNNEVSQSTPSQSTLITSPSTPPSNRKALSCVRITLSPKTPSKLDSGTLDKNLITLDPASKTRMNSEFDFDLQSKSSRSLEPTSKLLTSKPIGQESLDFLGSKSSPDFQVVQSPLPASNTQDLKTIPFQNSQIVTSKQTQVNFSDLEGYSSPEGTAVSADRSLGEIKPSFSAFSGKLSSDAVTQITTESPEKTMFSSEIFINAEDRGRVIPEPSTQKLGKVPVKFASSSSVQQITVPHGTEGAQPSLLPYKPSGSTKMYYVPQLGQIPSSTSGDSKSDTTVESSHSGSNDAIAPDFPAQVLGTRDDDLALTVNIKHKEGIYSKRAVTKASLPMGKKLFQKGKTDAQVQVLITEDENLSEKKQKTEVYSKMAKTKAPQPEEKESLQKDTAGSSRAATTERSAQQDKKIESPSVIKAIKRKEEIHSKRTVPKEAWSEEKESLQIDIEESSCHSEFENTTHSVFKSAKFYFHHPVHLPNDQEFCHESLGRSVFMRHSWKDFFQRHPDKQREHICPPLPCQNEEKTKTDYTRVESLSINVNLENKEVIHPTKSQARNYAKCDKQINDQKKDHKVAPEPTTQHTANLNELWNKYQERQKQQKCPGSSDRKELSLVERLDRLAKLLQNPITHSLLPSESTQDDSRGERDAKESCGRHEQQKNKLQKKKRYKSLEKCHKNIGDLKKNKVLSTQQAGRSDQIKIEQVKFDKYILRKQPDFRYINNTSSDSRPSEDSELLTDTATNILSTTTSPMESDIFTQTDKEVTLQERSSSISTIDTARLIQAFGHERVCLSPRQIKLYSSITDHQRRYIEKRNKNKKKALTTGYPQMSSEHTRRKHIQVAKHMISSDSSSTSSFWSSNSTFCNKQNVHMVNKGVQAGNLELVNGVKKNTRDVGMTFPTPSSSEVRVEEDSDMTSWSEEKIEEKRPLTSCLVDRKLRKNKQSCCEGVSWFVPVENVRTGPKKENLPEFHGPGISWFAPITSTKPWREPLREQNWQGQHMDRSWSPAGPGRGSLKPFVRASLQESLQLHRPDFISRSGERIKRLKLIVQERKLQNMLQSEREALFNTVKEWQSYQDPICPLPKRGFLAAQKDRLIGKKEMIQRSKRIYEQLPEIQKKREEEKRRLEYRSYRLRAQLYKKKVTNQLLGRKVPWD</sequence>
<dbReference type="GO" id="GO:0005813">
    <property type="term" value="C:centrosome"/>
    <property type="evidence" value="ECO:0007669"/>
    <property type="project" value="UniProtKB-SubCell"/>
</dbReference>
<feature type="region of interest" description="Disordered" evidence="4">
    <location>
        <begin position="3877"/>
        <end position="3918"/>
    </location>
</feature>
<reference evidence="7" key="1">
    <citation type="journal article" date="2013" name="Science">
        <title>Comparative analysis of bat genomes provides insight into the evolution of flight and immunity.</title>
        <authorList>
            <person name="Zhang G."/>
            <person name="Cowled C."/>
            <person name="Shi Z."/>
            <person name="Huang Z."/>
            <person name="Bishop-Lilly K.A."/>
            <person name="Fang X."/>
            <person name="Wynne J.W."/>
            <person name="Xiong Z."/>
            <person name="Baker M.L."/>
            <person name="Zhao W."/>
            <person name="Tachedjian M."/>
            <person name="Zhu Y."/>
            <person name="Zhou P."/>
            <person name="Jiang X."/>
            <person name="Ng J."/>
            <person name="Yang L."/>
            <person name="Wu L."/>
            <person name="Xiao J."/>
            <person name="Feng Y."/>
            <person name="Chen Y."/>
            <person name="Sun X."/>
            <person name="Zhang Y."/>
            <person name="Marsh G.A."/>
            <person name="Crameri G."/>
            <person name="Broder C.C."/>
            <person name="Frey K.G."/>
            <person name="Wang L.F."/>
            <person name="Wang J."/>
        </authorList>
    </citation>
    <scope>NUCLEOTIDE SEQUENCE [LARGE SCALE GENOMIC DNA]</scope>
</reference>
<feature type="compositionally biased region" description="Polar residues" evidence="4">
    <location>
        <begin position="3326"/>
        <end position="3340"/>
    </location>
</feature>
<feature type="compositionally biased region" description="Low complexity" evidence="4">
    <location>
        <begin position="3522"/>
        <end position="3533"/>
    </location>
</feature>
<feature type="region of interest" description="Disordered" evidence="4">
    <location>
        <begin position="3040"/>
        <end position="3071"/>
    </location>
</feature>
<feature type="compositionally biased region" description="Polar residues" evidence="4">
    <location>
        <begin position="3877"/>
        <end position="3886"/>
    </location>
</feature>
<dbReference type="EMBL" id="KB030330">
    <property type="protein sequence ID" value="ELK18382.1"/>
    <property type="molecule type" value="Genomic_DNA"/>
</dbReference>